<protein>
    <submittedName>
        <fullName evidence="1">Uncharacterized protein</fullName>
    </submittedName>
</protein>
<reference evidence="2" key="1">
    <citation type="submission" date="2016-10" db="EMBL/GenBank/DDBJ databases">
        <authorList>
            <person name="Varghese N."/>
            <person name="Submissions S."/>
        </authorList>
    </citation>
    <scope>NUCLEOTIDE SEQUENCE [LARGE SCALE GENOMIC DNA]</scope>
    <source>
        <strain evidence="2">DSM 25329</strain>
    </source>
</reference>
<evidence type="ECO:0000313" key="1">
    <source>
        <dbReference type="EMBL" id="SDG32972.1"/>
    </source>
</evidence>
<name>A0A1G7TCZ6_9BACT</name>
<dbReference type="Proteomes" id="UP000198748">
    <property type="component" value="Unassembled WGS sequence"/>
</dbReference>
<dbReference type="RefSeq" id="WP_090155977.1">
    <property type="nucleotide sequence ID" value="NZ_FNAN01000017.1"/>
</dbReference>
<sequence>MNFFFIDEILPGISINLRALSRGTERYRVLLYQHEGVLAFSDGSKLGNLTDCTPQFRAFLNLARETSADLVMTPEYSCPWTNIREIMEDRSLWPVQGKLWVLGAESITKEELRAFHSQYATDDKIVHFDATRLQEELTFLNPLVYIFQASFGDNRMLVTLVQFKTKHMGVWGGGELERNHLIGGEEVYVLRNNVDSVNLLTLICSEAMNFPAAMGTAQLTQLGWNDRPFLILNPQINPDPLYSEFIAFRKFLFNQERKELISLNWNSSSKIGKDALLRGGTSRSGIYLNSNQVRFGDLGRIRKNHKLGLYYFYFGRDKHAYVLTGKAHAFLIENLSVNITEGVLAQRMRNGPEIMETFVLRASNTFVSEASISDDHRQVLLDLGCRNAFLNSADNCVLEKERLVCLSAGKFLSRPNESWSNLDQLFSIRLAESTENSKRVTFVEDTSDESRDQLKSYMVAVNTLDGEILPDKAQYPSSIADLKAQPVFLGYGQDVDDDHHKLIHKERYRYNLMNEDGQMIKATVCYLGMTTTQHAIQTYEFLQSMFEEDSMNRRRVVVFYKLGLVPLVIADVDAGRIVVAEERGLSSFLS</sequence>
<accession>A0A1G7TCZ6</accession>
<gene>
    <name evidence="1" type="ORF">SAMN04487996_117172</name>
</gene>
<organism evidence="1 2">
    <name type="scientific">Dyadobacter soli</name>
    <dbReference type="NCBI Taxonomy" id="659014"/>
    <lineage>
        <taxon>Bacteria</taxon>
        <taxon>Pseudomonadati</taxon>
        <taxon>Bacteroidota</taxon>
        <taxon>Cytophagia</taxon>
        <taxon>Cytophagales</taxon>
        <taxon>Spirosomataceae</taxon>
        <taxon>Dyadobacter</taxon>
    </lineage>
</organism>
<dbReference type="EMBL" id="FNAN01000017">
    <property type="protein sequence ID" value="SDG32972.1"/>
    <property type="molecule type" value="Genomic_DNA"/>
</dbReference>
<dbReference type="AlphaFoldDB" id="A0A1G7TCZ6"/>
<keyword evidence="2" id="KW-1185">Reference proteome</keyword>
<evidence type="ECO:0000313" key="2">
    <source>
        <dbReference type="Proteomes" id="UP000198748"/>
    </source>
</evidence>
<dbReference type="OrthoDB" id="8672080at2"/>
<proteinExistence type="predicted"/>